<dbReference type="InterPro" id="IPR001789">
    <property type="entry name" value="Sig_transdc_resp-reg_receiver"/>
</dbReference>
<name>A0A6I4TPI8_9SPHN</name>
<dbReference type="GO" id="GO:0005524">
    <property type="term" value="F:ATP binding"/>
    <property type="evidence" value="ECO:0007669"/>
    <property type="project" value="UniProtKB-KW"/>
</dbReference>
<dbReference type="Pfam" id="PF05231">
    <property type="entry name" value="MASE1"/>
    <property type="match status" value="1"/>
</dbReference>
<dbReference type="InterPro" id="IPR000014">
    <property type="entry name" value="PAS"/>
</dbReference>
<dbReference type="PROSITE" id="PS50894">
    <property type="entry name" value="HPT"/>
    <property type="match status" value="1"/>
</dbReference>
<dbReference type="SMART" id="SM00091">
    <property type="entry name" value="PAS"/>
    <property type="match status" value="1"/>
</dbReference>
<dbReference type="InterPro" id="IPR003594">
    <property type="entry name" value="HATPase_dom"/>
</dbReference>
<evidence type="ECO:0000256" key="17">
    <source>
        <dbReference type="SAM" id="Phobius"/>
    </source>
</evidence>
<evidence type="ECO:0000256" key="1">
    <source>
        <dbReference type="ARBA" id="ARBA00000085"/>
    </source>
</evidence>
<dbReference type="AlphaFoldDB" id="A0A6I4TPI8"/>
<keyword evidence="24" id="KW-1185">Reference proteome</keyword>
<evidence type="ECO:0000259" key="20">
    <source>
        <dbReference type="PROSITE" id="PS50112"/>
    </source>
</evidence>
<dbReference type="InterPro" id="IPR005467">
    <property type="entry name" value="His_kinase_dom"/>
</dbReference>
<dbReference type="Pfam" id="PF08448">
    <property type="entry name" value="PAS_4"/>
    <property type="match status" value="1"/>
</dbReference>
<dbReference type="InterPro" id="IPR036097">
    <property type="entry name" value="HisK_dim/P_sf"/>
</dbReference>
<evidence type="ECO:0000256" key="3">
    <source>
        <dbReference type="ARBA" id="ARBA00012438"/>
    </source>
</evidence>
<protein>
    <recommendedName>
        <fullName evidence="3">histidine kinase</fullName>
        <ecNumber evidence="3">2.7.13.3</ecNumber>
    </recommendedName>
</protein>
<feature type="transmembrane region" description="Helical" evidence="17">
    <location>
        <begin position="149"/>
        <end position="171"/>
    </location>
</feature>
<proteinExistence type="predicted"/>
<dbReference type="InterPro" id="IPR036890">
    <property type="entry name" value="HATPase_C_sf"/>
</dbReference>
<keyword evidence="6 16" id="KW-0597">Phosphoprotein</keyword>
<keyword evidence="13" id="KW-0902">Two-component regulatory system</keyword>
<evidence type="ECO:0000256" key="8">
    <source>
        <dbReference type="ARBA" id="ARBA00022692"/>
    </source>
</evidence>
<keyword evidence="12 17" id="KW-1133">Transmembrane helix</keyword>
<reference evidence="23 24" key="1">
    <citation type="submission" date="2019-12" db="EMBL/GenBank/DDBJ databases">
        <title>Genomic-based taxomic classification of the family Erythrobacteraceae.</title>
        <authorList>
            <person name="Xu L."/>
        </authorList>
    </citation>
    <scope>NUCLEOTIDE SEQUENCE [LARGE SCALE GENOMIC DNA]</scope>
    <source>
        <strain evidence="23 24">JCM 12189</strain>
    </source>
</reference>
<evidence type="ECO:0000259" key="18">
    <source>
        <dbReference type="PROSITE" id="PS50109"/>
    </source>
</evidence>
<comment type="subcellular location">
    <subcellularLocation>
        <location evidence="2">Cell inner membrane</location>
        <topology evidence="2">Multi-pass membrane protein</topology>
    </subcellularLocation>
</comment>
<feature type="domain" description="HPt" evidence="22">
    <location>
        <begin position="897"/>
        <end position="986"/>
    </location>
</feature>
<dbReference type="CDD" id="cd00130">
    <property type="entry name" value="PAS"/>
    <property type="match status" value="1"/>
</dbReference>
<dbReference type="EC" id="2.7.13.3" evidence="3"/>
<feature type="domain" description="PAS" evidence="20">
    <location>
        <begin position="365"/>
        <end position="435"/>
    </location>
</feature>
<dbReference type="Gene3D" id="3.30.565.10">
    <property type="entry name" value="Histidine kinase-like ATPase, C-terminal domain"/>
    <property type="match status" value="1"/>
</dbReference>
<dbReference type="Proteomes" id="UP000432727">
    <property type="component" value="Unassembled WGS sequence"/>
</dbReference>
<evidence type="ECO:0000256" key="5">
    <source>
        <dbReference type="ARBA" id="ARBA00022519"/>
    </source>
</evidence>
<dbReference type="Pfam" id="PF00072">
    <property type="entry name" value="Response_reg"/>
    <property type="match status" value="1"/>
</dbReference>
<dbReference type="InterPro" id="IPR008207">
    <property type="entry name" value="Sig_transdc_His_kin_Hpt_dom"/>
</dbReference>
<dbReference type="InterPro" id="IPR000700">
    <property type="entry name" value="PAS-assoc_C"/>
</dbReference>
<keyword evidence="10" id="KW-0418">Kinase</keyword>
<keyword evidence="4" id="KW-1003">Cell membrane</keyword>
<dbReference type="CDD" id="cd16922">
    <property type="entry name" value="HATPase_EvgS-ArcB-TorS-like"/>
    <property type="match status" value="1"/>
</dbReference>
<evidence type="ECO:0000259" key="21">
    <source>
        <dbReference type="PROSITE" id="PS50113"/>
    </source>
</evidence>
<feature type="domain" description="Histidine kinase" evidence="18">
    <location>
        <begin position="512"/>
        <end position="728"/>
    </location>
</feature>
<dbReference type="Gene3D" id="1.20.120.160">
    <property type="entry name" value="HPT domain"/>
    <property type="match status" value="1"/>
</dbReference>
<dbReference type="PROSITE" id="PS50112">
    <property type="entry name" value="PAS"/>
    <property type="match status" value="1"/>
</dbReference>
<dbReference type="Gene3D" id="3.40.50.2300">
    <property type="match status" value="1"/>
</dbReference>
<dbReference type="InterPro" id="IPR003661">
    <property type="entry name" value="HisK_dim/P_dom"/>
</dbReference>
<dbReference type="PANTHER" id="PTHR43047:SF64">
    <property type="entry name" value="HISTIDINE KINASE CONTAINING CHEY-HOMOLOGOUS RECEIVER DOMAIN AND PAS DOMAIN-RELATED"/>
    <property type="match status" value="1"/>
</dbReference>
<dbReference type="InterPro" id="IPR013656">
    <property type="entry name" value="PAS_4"/>
</dbReference>
<dbReference type="PANTHER" id="PTHR43047">
    <property type="entry name" value="TWO-COMPONENT HISTIDINE PROTEIN KINASE"/>
    <property type="match status" value="1"/>
</dbReference>
<feature type="transmembrane region" description="Helical" evidence="17">
    <location>
        <begin position="183"/>
        <end position="208"/>
    </location>
</feature>
<evidence type="ECO:0000256" key="13">
    <source>
        <dbReference type="ARBA" id="ARBA00023012"/>
    </source>
</evidence>
<evidence type="ECO:0000259" key="22">
    <source>
        <dbReference type="PROSITE" id="PS50894"/>
    </source>
</evidence>
<evidence type="ECO:0000256" key="12">
    <source>
        <dbReference type="ARBA" id="ARBA00022989"/>
    </source>
</evidence>
<dbReference type="PRINTS" id="PR00344">
    <property type="entry name" value="BCTRLSENSOR"/>
</dbReference>
<evidence type="ECO:0000313" key="24">
    <source>
        <dbReference type="Proteomes" id="UP000432727"/>
    </source>
</evidence>
<dbReference type="CDD" id="cd00088">
    <property type="entry name" value="HPT"/>
    <property type="match status" value="1"/>
</dbReference>
<dbReference type="FunFam" id="3.30.565.10:FF:000010">
    <property type="entry name" value="Sensor histidine kinase RcsC"/>
    <property type="match status" value="1"/>
</dbReference>
<feature type="transmembrane region" description="Helical" evidence="17">
    <location>
        <begin position="101"/>
        <end position="119"/>
    </location>
</feature>
<evidence type="ECO:0000313" key="23">
    <source>
        <dbReference type="EMBL" id="MXO96468.1"/>
    </source>
</evidence>
<dbReference type="SUPFAM" id="SSF52172">
    <property type="entry name" value="CheY-like"/>
    <property type="match status" value="1"/>
</dbReference>
<dbReference type="SUPFAM" id="SSF55874">
    <property type="entry name" value="ATPase domain of HSP90 chaperone/DNA topoisomerase II/histidine kinase"/>
    <property type="match status" value="1"/>
</dbReference>
<evidence type="ECO:0000256" key="15">
    <source>
        <dbReference type="PROSITE-ProRule" id="PRU00110"/>
    </source>
</evidence>
<dbReference type="FunFam" id="1.10.287.130:FF:000004">
    <property type="entry name" value="Ethylene receptor 1"/>
    <property type="match status" value="1"/>
</dbReference>
<evidence type="ECO:0000256" key="10">
    <source>
        <dbReference type="ARBA" id="ARBA00022777"/>
    </source>
</evidence>
<keyword evidence="9" id="KW-0547">Nucleotide-binding</keyword>
<evidence type="ECO:0000256" key="14">
    <source>
        <dbReference type="ARBA" id="ARBA00023136"/>
    </source>
</evidence>
<feature type="domain" description="PAC" evidence="21">
    <location>
        <begin position="440"/>
        <end position="494"/>
    </location>
</feature>
<evidence type="ECO:0000256" key="7">
    <source>
        <dbReference type="ARBA" id="ARBA00022679"/>
    </source>
</evidence>
<dbReference type="SMART" id="SM00448">
    <property type="entry name" value="REC"/>
    <property type="match status" value="1"/>
</dbReference>
<comment type="catalytic activity">
    <reaction evidence="1">
        <text>ATP + protein L-histidine = ADP + protein N-phospho-L-histidine.</text>
        <dbReference type="EC" id="2.7.13.3"/>
    </reaction>
</comment>
<dbReference type="InterPro" id="IPR011006">
    <property type="entry name" value="CheY-like_superfamily"/>
</dbReference>
<dbReference type="Pfam" id="PF02518">
    <property type="entry name" value="HATPase_c"/>
    <property type="match status" value="1"/>
</dbReference>
<comment type="caution">
    <text evidence="23">The sequence shown here is derived from an EMBL/GenBank/DDBJ whole genome shotgun (WGS) entry which is preliminary data.</text>
</comment>
<feature type="transmembrane region" description="Helical" evidence="17">
    <location>
        <begin position="302"/>
        <end position="320"/>
    </location>
</feature>
<feature type="transmembrane region" description="Helical" evidence="17">
    <location>
        <begin position="126"/>
        <end position="143"/>
    </location>
</feature>
<dbReference type="Pfam" id="PF00512">
    <property type="entry name" value="HisKA"/>
    <property type="match status" value="1"/>
</dbReference>
<dbReference type="InterPro" id="IPR007895">
    <property type="entry name" value="MASE1"/>
</dbReference>
<feature type="modified residue" description="4-aspartylphosphate" evidence="16">
    <location>
        <position position="808"/>
    </location>
</feature>
<dbReference type="GO" id="GO:0000155">
    <property type="term" value="F:phosphorelay sensor kinase activity"/>
    <property type="evidence" value="ECO:0007669"/>
    <property type="project" value="InterPro"/>
</dbReference>
<keyword evidence="5" id="KW-0997">Cell inner membrane</keyword>
<organism evidence="23 24">
    <name type="scientific">Qipengyuania aquimaris</name>
    <dbReference type="NCBI Taxonomy" id="255984"/>
    <lineage>
        <taxon>Bacteria</taxon>
        <taxon>Pseudomonadati</taxon>
        <taxon>Pseudomonadota</taxon>
        <taxon>Alphaproteobacteria</taxon>
        <taxon>Sphingomonadales</taxon>
        <taxon>Erythrobacteraceae</taxon>
        <taxon>Qipengyuania</taxon>
    </lineage>
</organism>
<dbReference type="CDD" id="cd17546">
    <property type="entry name" value="REC_hyHK_CKI1_RcsC-like"/>
    <property type="match status" value="1"/>
</dbReference>
<evidence type="ECO:0000256" key="2">
    <source>
        <dbReference type="ARBA" id="ARBA00004429"/>
    </source>
</evidence>
<evidence type="ECO:0000256" key="4">
    <source>
        <dbReference type="ARBA" id="ARBA00022475"/>
    </source>
</evidence>
<dbReference type="SUPFAM" id="SSF47226">
    <property type="entry name" value="Histidine-containing phosphotransfer domain, HPT domain"/>
    <property type="match status" value="1"/>
</dbReference>
<sequence>MNQQYKQDYPAVGPSLARAEAGLCFAHCLSTGKRAAAFHGPKGSIPNLRGDAAIASLPSPIALYKARLRQDGLSLIACVFGFLAFAILAFVSIELTRGDGRIAVVWLPNALAVSILLRMQFRNERLLLAALLAGNITANLFVGDTLATALILSSANMTEIVIALWLVRKFASPHPTMEDTRDLVVFVLGAGLVAPLVSATVASLALAGAGNASFSGVLQWAAADALSMVIIAPAVLVLWDALSSPRLPTRRESLEWAALTVLGTSVTLIVFLQTSYPLLFLVPPIIISHAFRLGALGTAFSVFKVATIAVLATQMGYGPINLLPMPLHSQLIVLEAFLASSVLVGFPVAAVLSTRERLTKEIINSRKHLALLAQNITDAILRYDLHGVCTYASPSVSRVLGAPPEEFVGMTTGERVHPEAREEVARAEESLLSGKSRSERFTYRRFLDSEDGSPVYIEADCALAFDHATGEREGIVVSARDVTERVELEGKLKRAMRHAENAARAKAQFLANMSHEIRTPMNGVLGFADLLARMELNPEAERYADLIARSGRSMMMLLNDILDISKIESGQLVINYETFDLPRLIEDCVRLHMAGAERKGIELGASCPEDISARIQSDPLRLRQVLLNLIGNAVKFTETGAVTVSVLQEGPRLAISVEDSGIGIDPKRLDRIFDPFIQEEASTTRRFGGTGLGLSISRQLAELLGGSLMVDSMPGVGSRFTLRIPLQEVDPELDEPGIEERRAGNRLAAPPSASLLLAEDHDVNRMLVTAMLEQLGQRVTVAHDGSEAVKMALDAAESEAPFDLVLMDIQMPGCDGYTATRTIRSHGVGLSQLPIIALTANAFPEDIAAALEAGMQGHLAKPLVFEELTAVLARWLPVRIVPEERGSLPPTPSSTPARKPSGELLERWNARRSEALAAVTAAVEQDILEGVHIEELARTIHKLAGTAGMFGEEALGEKAAALERALRSGVEPIVRKKLAEELLATA</sequence>
<feature type="modified residue" description="Phosphohistidine" evidence="15">
    <location>
        <position position="941"/>
    </location>
</feature>
<dbReference type="InterPro" id="IPR035965">
    <property type="entry name" value="PAS-like_dom_sf"/>
</dbReference>
<feature type="transmembrane region" description="Helical" evidence="17">
    <location>
        <begin position="254"/>
        <end position="272"/>
    </location>
</feature>
<dbReference type="CDD" id="cd00082">
    <property type="entry name" value="HisKA"/>
    <property type="match status" value="1"/>
</dbReference>
<feature type="transmembrane region" description="Helical" evidence="17">
    <location>
        <begin position="332"/>
        <end position="352"/>
    </location>
</feature>
<accession>A0A6I4TPI8</accession>
<feature type="transmembrane region" description="Helical" evidence="17">
    <location>
        <begin position="220"/>
        <end position="242"/>
    </location>
</feature>
<dbReference type="PROSITE" id="PS50113">
    <property type="entry name" value="PAC"/>
    <property type="match status" value="1"/>
</dbReference>
<dbReference type="Gene3D" id="1.10.287.130">
    <property type="match status" value="1"/>
</dbReference>
<dbReference type="NCBIfam" id="TIGR00229">
    <property type="entry name" value="sensory_box"/>
    <property type="match status" value="1"/>
</dbReference>
<keyword evidence="7" id="KW-0808">Transferase</keyword>
<dbReference type="Pfam" id="PF01627">
    <property type="entry name" value="Hpt"/>
    <property type="match status" value="1"/>
</dbReference>
<gene>
    <name evidence="23" type="ORF">GRI34_08585</name>
</gene>
<dbReference type="InterPro" id="IPR036641">
    <property type="entry name" value="HPT_dom_sf"/>
</dbReference>
<dbReference type="EMBL" id="WTYI01000001">
    <property type="protein sequence ID" value="MXO96468.1"/>
    <property type="molecule type" value="Genomic_DNA"/>
</dbReference>
<evidence type="ECO:0000256" key="6">
    <source>
        <dbReference type="ARBA" id="ARBA00022553"/>
    </source>
</evidence>
<dbReference type="InterPro" id="IPR004358">
    <property type="entry name" value="Sig_transdc_His_kin-like_C"/>
</dbReference>
<dbReference type="SMART" id="SM00387">
    <property type="entry name" value="HATPase_c"/>
    <property type="match status" value="1"/>
</dbReference>
<dbReference type="PROSITE" id="PS50110">
    <property type="entry name" value="RESPONSE_REGULATORY"/>
    <property type="match status" value="1"/>
</dbReference>
<feature type="transmembrane region" description="Helical" evidence="17">
    <location>
        <begin position="73"/>
        <end position="95"/>
    </location>
</feature>
<evidence type="ECO:0000256" key="16">
    <source>
        <dbReference type="PROSITE-ProRule" id="PRU00169"/>
    </source>
</evidence>
<dbReference type="SMART" id="SM00388">
    <property type="entry name" value="HisKA"/>
    <property type="match status" value="1"/>
</dbReference>
<feature type="domain" description="Response regulatory" evidence="19">
    <location>
        <begin position="754"/>
        <end position="876"/>
    </location>
</feature>
<evidence type="ECO:0000256" key="9">
    <source>
        <dbReference type="ARBA" id="ARBA00022741"/>
    </source>
</evidence>
<dbReference type="GO" id="GO:0005886">
    <property type="term" value="C:plasma membrane"/>
    <property type="evidence" value="ECO:0007669"/>
    <property type="project" value="UniProtKB-SubCell"/>
</dbReference>
<dbReference type="SUPFAM" id="SSF55785">
    <property type="entry name" value="PYP-like sensor domain (PAS domain)"/>
    <property type="match status" value="1"/>
</dbReference>
<keyword evidence="11" id="KW-0067">ATP-binding</keyword>
<dbReference type="SUPFAM" id="SSF47384">
    <property type="entry name" value="Homodimeric domain of signal transducing histidine kinase"/>
    <property type="match status" value="1"/>
</dbReference>
<keyword evidence="8 17" id="KW-0812">Transmembrane</keyword>
<keyword evidence="14 17" id="KW-0472">Membrane</keyword>
<dbReference type="Gene3D" id="3.30.450.20">
    <property type="entry name" value="PAS domain"/>
    <property type="match status" value="1"/>
</dbReference>
<dbReference type="PROSITE" id="PS50109">
    <property type="entry name" value="HIS_KIN"/>
    <property type="match status" value="1"/>
</dbReference>
<evidence type="ECO:0000259" key="19">
    <source>
        <dbReference type="PROSITE" id="PS50110"/>
    </source>
</evidence>
<evidence type="ECO:0000256" key="11">
    <source>
        <dbReference type="ARBA" id="ARBA00022840"/>
    </source>
</evidence>